<dbReference type="EMBL" id="LAZP02000275">
    <property type="protein sequence ID" value="PFH58617.1"/>
    <property type="molecule type" value="Genomic_DNA"/>
</dbReference>
<reference evidence="1 2" key="2">
    <citation type="journal article" date="2017" name="Sci. Rep.">
        <title>Ant-infecting Ophiocordyceps genomes reveal a high diversity of potential behavioral manipulation genes and a possible major role for enterotoxins.</title>
        <authorList>
            <person name="de Bekker C."/>
            <person name="Ohm R.A."/>
            <person name="Evans H.C."/>
            <person name="Brachmann A."/>
            <person name="Hughes D.P."/>
        </authorList>
    </citation>
    <scope>NUCLEOTIDE SEQUENCE [LARGE SCALE GENOMIC DNA]</scope>
    <source>
        <strain evidence="1 2">SC16a</strain>
    </source>
</reference>
<organism evidence="1 2">
    <name type="scientific">Ophiocordyceps unilateralis</name>
    <name type="common">Zombie-ant fungus</name>
    <name type="synonym">Torrubia unilateralis</name>
    <dbReference type="NCBI Taxonomy" id="268505"/>
    <lineage>
        <taxon>Eukaryota</taxon>
        <taxon>Fungi</taxon>
        <taxon>Dikarya</taxon>
        <taxon>Ascomycota</taxon>
        <taxon>Pezizomycotina</taxon>
        <taxon>Sordariomycetes</taxon>
        <taxon>Hypocreomycetidae</taxon>
        <taxon>Hypocreales</taxon>
        <taxon>Ophiocordycipitaceae</taxon>
        <taxon>Ophiocordyceps</taxon>
    </lineage>
</organism>
<proteinExistence type="predicted"/>
<accession>A0A2A9PCH0</accession>
<sequence length="77" mass="8595">MCQHYRCASGSTGLLHRRANIEKLRTSSCTRFLRRDTVLKVRSYGPTSAVHAFKAALERPGIRLTRAASGILDLHIT</sequence>
<evidence type="ECO:0000313" key="2">
    <source>
        <dbReference type="Proteomes" id="UP000037136"/>
    </source>
</evidence>
<dbReference type="Proteomes" id="UP000037136">
    <property type="component" value="Unassembled WGS sequence"/>
</dbReference>
<protein>
    <submittedName>
        <fullName evidence="1">Uncharacterized protein</fullName>
    </submittedName>
</protein>
<dbReference type="AlphaFoldDB" id="A0A2A9PCH0"/>
<gene>
    <name evidence="1" type="ORF">XA68_13458</name>
</gene>
<comment type="caution">
    <text evidence="1">The sequence shown here is derived from an EMBL/GenBank/DDBJ whole genome shotgun (WGS) entry which is preliminary data.</text>
</comment>
<evidence type="ECO:0000313" key="1">
    <source>
        <dbReference type="EMBL" id="PFH58617.1"/>
    </source>
</evidence>
<name>A0A2A9PCH0_OPHUN</name>
<keyword evidence="2" id="KW-1185">Reference proteome</keyword>
<reference evidence="1 2" key="1">
    <citation type="journal article" date="2015" name="BMC Genomics">
        <title>Gene expression during zombie ant biting behavior reflects the complexity underlying fungal parasitic behavioral manipulation.</title>
        <authorList>
            <person name="de Bekker C."/>
            <person name="Ohm R.A."/>
            <person name="Loreto R.G."/>
            <person name="Sebastian A."/>
            <person name="Albert I."/>
            <person name="Merrow M."/>
            <person name="Brachmann A."/>
            <person name="Hughes D.P."/>
        </authorList>
    </citation>
    <scope>NUCLEOTIDE SEQUENCE [LARGE SCALE GENOMIC DNA]</scope>
    <source>
        <strain evidence="1 2">SC16a</strain>
    </source>
</reference>